<keyword evidence="2" id="KW-0808">Transferase</keyword>
<dbReference type="WBParaSite" id="OFLC_0001462601-mRNA-1">
    <property type="protein sequence ID" value="OFLC_0001462601-mRNA-1"/>
    <property type="gene ID" value="OFLC_0001462601"/>
</dbReference>
<dbReference type="PANTHER" id="PTHR24067">
    <property type="entry name" value="UBIQUITIN-CONJUGATING ENZYME E2"/>
    <property type="match status" value="1"/>
</dbReference>
<dbReference type="FunFam" id="3.10.110.10:FF:000018">
    <property type="entry name" value="Ubiquitin-conjugating enzyme E2 G1"/>
    <property type="match status" value="1"/>
</dbReference>
<evidence type="ECO:0000313" key="10">
    <source>
        <dbReference type="WBParaSite" id="OFLC_0001462601-mRNA-1"/>
    </source>
</evidence>
<evidence type="ECO:0000313" key="8">
    <source>
        <dbReference type="EMBL" id="VDP17883.1"/>
    </source>
</evidence>
<dbReference type="InterPro" id="IPR050113">
    <property type="entry name" value="Ub_conjugating_enzyme"/>
</dbReference>
<evidence type="ECO:0000256" key="6">
    <source>
        <dbReference type="ARBA" id="ARBA00053162"/>
    </source>
</evidence>
<evidence type="ECO:0000256" key="4">
    <source>
        <dbReference type="ARBA" id="ARBA00022786"/>
    </source>
</evidence>
<accession>A0A183I4F6</accession>
<keyword evidence="9" id="KW-1185">Reference proteome</keyword>
<dbReference type="SMART" id="SM00212">
    <property type="entry name" value="UBCc"/>
    <property type="match status" value="1"/>
</dbReference>
<keyword evidence="5" id="KW-0067">ATP-binding</keyword>
<dbReference type="EMBL" id="UZAJ01041008">
    <property type="protein sequence ID" value="VDP17883.1"/>
    <property type="molecule type" value="Genomic_DNA"/>
</dbReference>
<dbReference type="AlphaFoldDB" id="A0A183I4F6"/>
<name>A0A183I4F6_9BILA</name>
<dbReference type="EC" id="2.3.2.23" evidence="1"/>
<dbReference type="STRING" id="387005.A0A183I4F6"/>
<dbReference type="GO" id="GO:0061631">
    <property type="term" value="F:ubiquitin conjugating enzyme activity"/>
    <property type="evidence" value="ECO:0007669"/>
    <property type="project" value="UniProtKB-EC"/>
</dbReference>
<dbReference type="InterPro" id="IPR000608">
    <property type="entry name" value="UBC"/>
</dbReference>
<keyword evidence="3" id="KW-0547">Nucleotide-binding</keyword>
<evidence type="ECO:0000313" key="9">
    <source>
        <dbReference type="Proteomes" id="UP000267606"/>
    </source>
</evidence>
<evidence type="ECO:0000256" key="3">
    <source>
        <dbReference type="ARBA" id="ARBA00022741"/>
    </source>
</evidence>
<evidence type="ECO:0000256" key="5">
    <source>
        <dbReference type="ARBA" id="ARBA00022840"/>
    </source>
</evidence>
<organism evidence="10">
    <name type="scientific">Onchocerca flexuosa</name>
    <dbReference type="NCBI Taxonomy" id="387005"/>
    <lineage>
        <taxon>Eukaryota</taxon>
        <taxon>Metazoa</taxon>
        <taxon>Ecdysozoa</taxon>
        <taxon>Nematoda</taxon>
        <taxon>Chromadorea</taxon>
        <taxon>Rhabditida</taxon>
        <taxon>Spirurina</taxon>
        <taxon>Spiruromorpha</taxon>
        <taxon>Filarioidea</taxon>
        <taxon>Onchocercidae</taxon>
        <taxon>Onchocerca</taxon>
    </lineage>
</organism>
<dbReference type="PROSITE" id="PS50127">
    <property type="entry name" value="UBC_2"/>
    <property type="match status" value="1"/>
</dbReference>
<dbReference type="GO" id="GO:0032446">
    <property type="term" value="P:protein modification by small protein conjugation"/>
    <property type="evidence" value="ECO:0007669"/>
    <property type="project" value="UniProtKB-ARBA"/>
</dbReference>
<comment type="function">
    <text evidence="6">Accepts ubiquitin from the E1 complex and catalyzes its covalent attachment to other proteins. In vitro catalyzes 'Lys-48'-, as well as 'Lys-63'-linked polyubiquitination. May be involved in degradation of muscle-specific proteins. Mediates polyubiquitination of CYP3A4.</text>
</comment>
<evidence type="ECO:0000256" key="2">
    <source>
        <dbReference type="ARBA" id="ARBA00022679"/>
    </source>
</evidence>
<keyword evidence="4" id="KW-0833">Ubl conjugation pathway</keyword>
<feature type="domain" description="UBC core" evidence="7">
    <location>
        <begin position="6"/>
        <end position="194"/>
    </location>
</feature>
<reference evidence="8 9" key="2">
    <citation type="submission" date="2018-11" db="EMBL/GenBank/DDBJ databases">
        <authorList>
            <consortium name="Pathogen Informatics"/>
        </authorList>
    </citation>
    <scope>NUCLEOTIDE SEQUENCE [LARGE SCALE GENOMIC DNA]</scope>
</reference>
<evidence type="ECO:0000256" key="1">
    <source>
        <dbReference type="ARBA" id="ARBA00012486"/>
    </source>
</evidence>
<evidence type="ECO:0000259" key="7">
    <source>
        <dbReference type="PROSITE" id="PS50127"/>
    </source>
</evidence>
<dbReference type="GO" id="GO:0005524">
    <property type="term" value="F:ATP binding"/>
    <property type="evidence" value="ECO:0007669"/>
    <property type="project" value="UniProtKB-KW"/>
</dbReference>
<dbReference type="Proteomes" id="UP000267606">
    <property type="component" value="Unassembled WGS sequence"/>
</dbReference>
<dbReference type="Gene3D" id="3.10.110.10">
    <property type="entry name" value="Ubiquitin Conjugating Enzyme"/>
    <property type="match status" value="1"/>
</dbReference>
<dbReference type="SUPFAM" id="SSF54495">
    <property type="entry name" value="UBC-like"/>
    <property type="match status" value="1"/>
</dbReference>
<sequence length="196" mass="22411">MSSTSQSALLLKRQLRDLKQSPVEGFSAGLRGDVEDIYKWEVVVLGPPDTPYEGGVFRATLDFPTDYPQRPPKMRFTSKMWHPNSMLPLLILKVLVDADGNVCISILHEPGDDRYGYEKPEERWLPVHTVETILLSVISMLADPNYESPANVDAAVCLRFLTRQIQLIKFNKMLRENYPAFKKKVAECVRRTQEET</sequence>
<dbReference type="InterPro" id="IPR016135">
    <property type="entry name" value="UBQ-conjugating_enzyme/RWD"/>
</dbReference>
<proteinExistence type="predicted"/>
<dbReference type="CDD" id="cd23795">
    <property type="entry name" value="UBCc_UBE2G1"/>
    <property type="match status" value="1"/>
</dbReference>
<dbReference type="Pfam" id="PF00179">
    <property type="entry name" value="UQ_con"/>
    <property type="match status" value="1"/>
</dbReference>
<protein>
    <recommendedName>
        <fullName evidence="1">E2 ubiquitin-conjugating enzyme</fullName>
        <ecNumber evidence="1">2.3.2.23</ecNumber>
    </recommendedName>
</protein>
<gene>
    <name evidence="8" type="ORF">OFLC_LOCUS14618</name>
</gene>
<reference evidence="10" key="1">
    <citation type="submission" date="2016-06" db="UniProtKB">
        <authorList>
            <consortium name="WormBaseParasite"/>
        </authorList>
    </citation>
    <scope>IDENTIFICATION</scope>
</reference>